<evidence type="ECO:0000259" key="1">
    <source>
        <dbReference type="Pfam" id="PF01909"/>
    </source>
</evidence>
<dbReference type="Proteomes" id="UP000063718">
    <property type="component" value="Unassembled WGS sequence"/>
</dbReference>
<dbReference type="CDD" id="cd05403">
    <property type="entry name" value="NT_KNTase_like"/>
    <property type="match status" value="1"/>
</dbReference>
<dbReference type="InterPro" id="IPR002934">
    <property type="entry name" value="Polymerase_NTP_transf_dom"/>
</dbReference>
<reference evidence="2" key="1">
    <citation type="journal article" date="2014" name="Gene">
        <title>Genome-guided analysis of transformation efficiency and carbon dioxide assimilation by Moorella thermoacetica Y72.</title>
        <authorList>
            <person name="Tsukahara K."/>
            <person name="Kita A."/>
            <person name="Nakashimada Y."/>
            <person name="Hoshino T."/>
            <person name="Murakami K."/>
        </authorList>
    </citation>
    <scope>NUCLEOTIDE SEQUENCE [LARGE SCALE GENOMIC DNA]</scope>
    <source>
        <strain evidence="2">Y72</strain>
    </source>
</reference>
<dbReference type="PANTHER" id="PTHR33933">
    <property type="entry name" value="NUCLEOTIDYLTRANSFERASE"/>
    <property type="match status" value="1"/>
</dbReference>
<proteinExistence type="predicted"/>
<organism evidence="2">
    <name type="scientific">Moorella thermoacetica Y72</name>
    <dbReference type="NCBI Taxonomy" id="1325331"/>
    <lineage>
        <taxon>Bacteria</taxon>
        <taxon>Bacillati</taxon>
        <taxon>Bacillota</taxon>
        <taxon>Clostridia</taxon>
        <taxon>Neomoorellales</taxon>
        <taxon>Neomoorellaceae</taxon>
        <taxon>Neomoorella</taxon>
    </lineage>
</organism>
<dbReference type="InterPro" id="IPR052548">
    <property type="entry name" value="Type_VII_TA_antitoxin"/>
</dbReference>
<dbReference type="GO" id="GO:0016779">
    <property type="term" value="F:nucleotidyltransferase activity"/>
    <property type="evidence" value="ECO:0007669"/>
    <property type="project" value="InterPro"/>
</dbReference>
<accession>A0A0S6UEH4</accession>
<protein>
    <submittedName>
        <fullName evidence="2">Predicted nucleotidyltransferases</fullName>
    </submittedName>
</protein>
<evidence type="ECO:0000313" key="2">
    <source>
        <dbReference type="EMBL" id="GAF27378.1"/>
    </source>
</evidence>
<dbReference type="AlphaFoldDB" id="A0A0S6UEH4"/>
<dbReference type="InterPro" id="IPR043519">
    <property type="entry name" value="NT_sf"/>
</dbReference>
<gene>
    <name evidence="2" type="ORF">MTY_2719</name>
</gene>
<keyword evidence="2" id="KW-0808">Transferase</keyword>
<name>A0A0S6UEH4_NEOTH</name>
<feature type="domain" description="Polymerase nucleotidyl transferase" evidence="1">
    <location>
        <begin position="20"/>
        <end position="93"/>
    </location>
</feature>
<dbReference type="EMBL" id="DF238840">
    <property type="protein sequence ID" value="GAF27378.1"/>
    <property type="molecule type" value="Genomic_DNA"/>
</dbReference>
<dbReference type="Pfam" id="PF01909">
    <property type="entry name" value="NTP_transf_2"/>
    <property type="match status" value="1"/>
</dbReference>
<dbReference type="Gene3D" id="3.30.460.10">
    <property type="entry name" value="Beta Polymerase, domain 2"/>
    <property type="match status" value="1"/>
</dbReference>
<dbReference type="SUPFAM" id="SSF81301">
    <property type="entry name" value="Nucleotidyltransferase"/>
    <property type="match status" value="1"/>
</dbReference>
<dbReference type="PANTHER" id="PTHR33933:SF3">
    <property type="entry name" value="PROTEIN ADENYLYLTRANSFERASE MJ0604-RELATED"/>
    <property type="match status" value="1"/>
</dbReference>
<sequence>MPMGQKRMVTMRKIISSRIDKAIKEFCELLKQQLGGKLLATRLFGSVARGTATPESDIDILVVVKNEDKLTREIVIEAAVDINLKYDVVISPIIMSAARYSGPLFQETLFYKSIQEEGIPL</sequence>